<proteinExistence type="predicted"/>
<dbReference type="Gene3D" id="1.25.10.10">
    <property type="entry name" value="Leucine-rich Repeat Variant"/>
    <property type="match status" value="1"/>
</dbReference>
<dbReference type="GO" id="GO:0030866">
    <property type="term" value="P:cortical actin cytoskeleton organization"/>
    <property type="evidence" value="ECO:0007669"/>
    <property type="project" value="TreeGrafter"/>
</dbReference>
<dbReference type="SUPFAM" id="SSF48371">
    <property type="entry name" value="ARM repeat"/>
    <property type="match status" value="1"/>
</dbReference>
<dbReference type="EMBL" id="QCYY01003355">
    <property type="protein sequence ID" value="ROT63927.1"/>
    <property type="molecule type" value="Genomic_DNA"/>
</dbReference>
<dbReference type="Proteomes" id="UP000283509">
    <property type="component" value="Unassembled WGS sequence"/>
</dbReference>
<name>A0A3R7NQB1_PENVA</name>
<dbReference type="GO" id="GO:0031267">
    <property type="term" value="F:small GTPase binding"/>
    <property type="evidence" value="ECO:0007669"/>
    <property type="project" value="InterPro"/>
</dbReference>
<evidence type="ECO:0000256" key="2">
    <source>
        <dbReference type="SAM" id="MobiDB-lite"/>
    </source>
</evidence>
<dbReference type="SMART" id="SM01139">
    <property type="entry name" value="Drf_FH3"/>
    <property type="match status" value="1"/>
</dbReference>
<keyword evidence="1" id="KW-0175">Coiled coil</keyword>
<feature type="compositionally biased region" description="Low complexity" evidence="2">
    <location>
        <begin position="708"/>
        <end position="731"/>
    </location>
</feature>
<feature type="compositionally biased region" description="Basic and acidic residues" evidence="2">
    <location>
        <begin position="1172"/>
        <end position="1194"/>
    </location>
</feature>
<dbReference type="GO" id="GO:0051015">
    <property type="term" value="F:actin filament binding"/>
    <property type="evidence" value="ECO:0007669"/>
    <property type="project" value="TreeGrafter"/>
</dbReference>
<feature type="compositionally biased region" description="Low complexity" evidence="2">
    <location>
        <begin position="484"/>
        <end position="501"/>
    </location>
</feature>
<feature type="compositionally biased region" description="Polar residues" evidence="2">
    <location>
        <begin position="563"/>
        <end position="572"/>
    </location>
</feature>
<keyword evidence="5" id="KW-1185">Reference proteome</keyword>
<feature type="compositionally biased region" description="Polar residues" evidence="2">
    <location>
        <begin position="747"/>
        <end position="758"/>
    </location>
</feature>
<feature type="compositionally biased region" description="Low complexity" evidence="2">
    <location>
        <begin position="815"/>
        <end position="832"/>
    </location>
</feature>
<feature type="region of interest" description="Disordered" evidence="2">
    <location>
        <begin position="390"/>
        <end position="427"/>
    </location>
</feature>
<feature type="compositionally biased region" description="Basic and acidic residues" evidence="2">
    <location>
        <begin position="848"/>
        <end position="904"/>
    </location>
</feature>
<feature type="compositionally biased region" description="Basic and acidic residues" evidence="2">
    <location>
        <begin position="100"/>
        <end position="110"/>
    </location>
</feature>
<dbReference type="GO" id="GO:0008360">
    <property type="term" value="P:regulation of cell shape"/>
    <property type="evidence" value="ECO:0007669"/>
    <property type="project" value="TreeGrafter"/>
</dbReference>
<dbReference type="PROSITE" id="PS51232">
    <property type="entry name" value="GBD_FH3"/>
    <property type="match status" value="1"/>
</dbReference>
<dbReference type="InterPro" id="IPR011989">
    <property type="entry name" value="ARM-like"/>
</dbReference>
<feature type="compositionally biased region" description="Basic and acidic residues" evidence="2">
    <location>
        <begin position="1023"/>
        <end position="1046"/>
    </location>
</feature>
<feature type="compositionally biased region" description="Polar residues" evidence="2">
    <location>
        <begin position="797"/>
        <end position="813"/>
    </location>
</feature>
<dbReference type="InterPro" id="IPR043592">
    <property type="entry name" value="FMNL_animal"/>
</dbReference>
<gene>
    <name evidence="4" type="ORF">C7M84_018159</name>
</gene>
<sequence length="1347" mass="151676">MAVGLFALGLLYNPPLPLNRITACINYSTFSLFYSVEDEVEMRVSEDEGVVEAEDASLPAPHHRAPMYNPEDYAHALTKYSRVSQLYMPEPPKEKKGRGREKEKNVAREVPQEMSLKQFSSLPELLKKLREDLKMSYLSFVKELVRDPHDGVSLLLDVLKMIQLAQTDLNGSANTREQQIALRRALIDEHECLSCLRYCLRSTDAALKVAHYHHGLYTLAVATMSNLARSRTLALQLLTRACLTSPQGHRQVVEALATLRLRFAEPVKCKFLVSMMLSHPHPSFQVWGLRFLNALVVSTKTLRERIYLQEELAEAGFDSGILRKMIERSGSDSLQQQALIELSRWNEAYIDVSSFESEIVGLKNSNNNLQEELKKLREANMEQNGLPASRPFLRKTRRGRNATYPYQSPSVEQKRPPAAPLCTSVSDSDLSSLHNTIRNTMMRRHGSVSPSRNDGMRTCVTETDSVIFSKGEDRSLTPIWNGDSKSTSSSASTRSKASTTSDETITLWPSVPVCASVNLTDAVNRSRHQSSSSMTSPEPRVTSPGRSSNDSPIGHGDHRRDGSNSSRTSPNQEPEGRKRRSSGDRFNEPMPMTHIEMTFRNDKKSPSPVADLQFDRSRSPQDTKVANQEMSKSTKQYSPQAERQQIPDEAPPAISSPVNGHSREGRKSTSPIQVDSRPSSKNSCAFSTPSSKSDSPPSTKRKAPSPPAGTTSPFSSSTSSLSSSSSTSSSPGGERKDPEYMNVPLRGSSQNKSRSGSPNDKARSGSEEGDLDYERDVVVYEAITVANDRIFIDKNNTHGSRGSGKSQSSTETKGSQESGDSQDSSSDSPSVRESVRHYENLVMMTDPQEERKDQRTENKKDDDRTDKRDEKGSNERRDKREERSGERRDRRSDKREDVSEKEVEAVMSGLENVLRSAESSLSLASQETVKENPLLKESFEDRASPEHAMTEELEIVPTRVPHLPARSRSRSSQVGSNQRDPVLYLEFESPAETSDTETLLRNQPLPSPRTIETESTKSFGFVRPEKPLRRHETFIDRSNNERESREGRRRGIKRSESFQMGKQSQTTQQPSLPYSPRRRGSMDLLVPLEEKEVHISGRTFTKYTPHEVERRNRVNELITAEMNRRKNRSMEDRLDQWFESQGENEWTLRWKYPEIHLEKEEKYARQKSNNSRRQESRSPTRYEDKRPSKSKSSENRPPAKQYDNKGQPPMFVNDLPGPPPKPSRSGKAPKFSNTEISAFNGFKNPNGFRESDYGPNFMLNKPSPRLADFSDFNDYGGRDYPPPRARNLRDSWVPNGREKGMGGRRKGEIDPDIPSPDYSATPASTMSTIMNGSSPSKHILDMPSGLY</sequence>
<evidence type="ECO:0000313" key="4">
    <source>
        <dbReference type="EMBL" id="ROT63927.1"/>
    </source>
</evidence>
<dbReference type="GO" id="GO:0016477">
    <property type="term" value="P:cell migration"/>
    <property type="evidence" value="ECO:0007669"/>
    <property type="project" value="TreeGrafter"/>
</dbReference>
<feature type="compositionally biased region" description="Basic and acidic residues" evidence="2">
    <location>
        <begin position="760"/>
        <end position="778"/>
    </location>
</feature>
<feature type="compositionally biased region" description="Low complexity" evidence="2">
    <location>
        <begin position="917"/>
        <end position="927"/>
    </location>
</feature>
<accession>A0A3R7NQB1</accession>
<dbReference type="GO" id="GO:0005829">
    <property type="term" value="C:cytosol"/>
    <property type="evidence" value="ECO:0007669"/>
    <property type="project" value="TreeGrafter"/>
</dbReference>
<feature type="domain" description="GBD/FH3" evidence="3">
    <location>
        <begin position="56"/>
        <end position="432"/>
    </location>
</feature>
<dbReference type="OrthoDB" id="6427809at2759"/>
<evidence type="ECO:0000259" key="3">
    <source>
        <dbReference type="PROSITE" id="PS51232"/>
    </source>
</evidence>
<feature type="region of interest" description="Disordered" evidence="2">
    <location>
        <begin position="524"/>
        <end position="905"/>
    </location>
</feature>
<dbReference type="InterPro" id="IPR010472">
    <property type="entry name" value="FH3_dom"/>
</dbReference>
<protein>
    <recommendedName>
        <fullName evidence="3">GBD/FH3 domain-containing protein</fullName>
    </recommendedName>
</protein>
<feature type="compositionally biased region" description="Basic and acidic residues" evidence="2">
    <location>
        <begin position="928"/>
        <end position="950"/>
    </location>
</feature>
<dbReference type="InterPro" id="IPR016024">
    <property type="entry name" value="ARM-type_fold"/>
</dbReference>
<evidence type="ECO:0000256" key="1">
    <source>
        <dbReference type="SAM" id="Coils"/>
    </source>
</evidence>
<feature type="region of interest" description="Disordered" evidence="2">
    <location>
        <begin position="474"/>
        <end position="503"/>
    </location>
</feature>
<feature type="compositionally biased region" description="Basic and acidic residues" evidence="2">
    <location>
        <begin position="1296"/>
        <end position="1309"/>
    </location>
</feature>
<reference evidence="4 5" key="1">
    <citation type="submission" date="2018-04" db="EMBL/GenBank/DDBJ databases">
        <authorList>
            <person name="Zhang X."/>
            <person name="Yuan J."/>
            <person name="Li F."/>
            <person name="Xiang J."/>
        </authorList>
    </citation>
    <scope>NUCLEOTIDE SEQUENCE [LARGE SCALE GENOMIC DNA]</scope>
    <source>
        <tissue evidence="4">Muscle</tissue>
    </source>
</reference>
<feature type="compositionally biased region" description="Polar residues" evidence="2">
    <location>
        <begin position="668"/>
        <end position="686"/>
    </location>
</feature>
<evidence type="ECO:0000313" key="5">
    <source>
        <dbReference type="Proteomes" id="UP000283509"/>
    </source>
</evidence>
<feature type="coiled-coil region" evidence="1">
    <location>
        <begin position="352"/>
        <end position="386"/>
    </location>
</feature>
<dbReference type="SMART" id="SM01140">
    <property type="entry name" value="Drf_GBD"/>
    <property type="match status" value="1"/>
</dbReference>
<dbReference type="InterPro" id="IPR010473">
    <property type="entry name" value="GTPase-bd"/>
</dbReference>
<feature type="compositionally biased region" description="Polar residues" evidence="2">
    <location>
        <begin position="622"/>
        <end position="643"/>
    </location>
</feature>
<reference evidence="4 5" key="2">
    <citation type="submission" date="2019-01" db="EMBL/GenBank/DDBJ databases">
        <title>The decoding of complex shrimp genome reveals the adaptation for benthos swimmer, frequently molting mechanism and breeding impact on genome.</title>
        <authorList>
            <person name="Sun Y."/>
            <person name="Gao Y."/>
            <person name="Yu Y."/>
        </authorList>
    </citation>
    <scope>NUCLEOTIDE SEQUENCE [LARGE SCALE GENOMIC DNA]</scope>
    <source>
        <tissue evidence="4">Muscle</tissue>
    </source>
</reference>
<feature type="compositionally biased region" description="Low complexity" evidence="2">
    <location>
        <begin position="687"/>
        <end position="698"/>
    </location>
</feature>
<dbReference type="Pfam" id="PF06367">
    <property type="entry name" value="Drf_FH3"/>
    <property type="match status" value="1"/>
</dbReference>
<organism evidence="4 5">
    <name type="scientific">Penaeus vannamei</name>
    <name type="common">Whiteleg shrimp</name>
    <name type="synonym">Litopenaeus vannamei</name>
    <dbReference type="NCBI Taxonomy" id="6689"/>
    <lineage>
        <taxon>Eukaryota</taxon>
        <taxon>Metazoa</taxon>
        <taxon>Ecdysozoa</taxon>
        <taxon>Arthropoda</taxon>
        <taxon>Crustacea</taxon>
        <taxon>Multicrustacea</taxon>
        <taxon>Malacostraca</taxon>
        <taxon>Eumalacostraca</taxon>
        <taxon>Eucarida</taxon>
        <taxon>Decapoda</taxon>
        <taxon>Dendrobranchiata</taxon>
        <taxon>Penaeoidea</taxon>
        <taxon>Penaeidae</taxon>
        <taxon>Penaeus</taxon>
    </lineage>
</organism>
<feature type="region of interest" description="Disordered" evidence="2">
    <location>
        <begin position="917"/>
        <end position="1079"/>
    </location>
</feature>
<comment type="caution">
    <text evidence="4">The sequence shown here is derived from an EMBL/GenBank/DDBJ whole genome shotgun (WGS) entry which is preliminary data.</text>
</comment>
<feature type="region of interest" description="Disordered" evidence="2">
    <location>
        <begin position="88"/>
        <end position="110"/>
    </location>
</feature>
<feature type="compositionally biased region" description="Polar residues" evidence="2">
    <location>
        <begin position="1058"/>
        <end position="1072"/>
    </location>
</feature>
<dbReference type="InterPro" id="IPR014768">
    <property type="entry name" value="GBD/FH3_dom"/>
</dbReference>
<feature type="compositionally biased region" description="Polar residues" evidence="2">
    <location>
        <begin position="1321"/>
        <end position="1336"/>
    </location>
</feature>
<feature type="region of interest" description="Disordered" evidence="2">
    <location>
        <begin position="1161"/>
        <end position="1347"/>
    </location>
</feature>
<feature type="compositionally biased region" description="Polar residues" evidence="2">
    <location>
        <begin position="991"/>
        <end position="1001"/>
    </location>
</feature>
<feature type="compositionally biased region" description="Polar residues" evidence="2">
    <location>
        <begin position="970"/>
        <end position="979"/>
    </location>
</feature>
<dbReference type="PANTHER" id="PTHR45857">
    <property type="entry name" value="FORMIN-LIKE PROTEIN"/>
    <property type="match status" value="1"/>
</dbReference>
<dbReference type="PANTHER" id="PTHR45857:SF9">
    <property type="entry name" value="MULTIPLE WING HAIRS, ISOFORM C"/>
    <property type="match status" value="1"/>
</dbReference>